<dbReference type="Pfam" id="PF00646">
    <property type="entry name" value="F-box"/>
    <property type="match status" value="1"/>
</dbReference>
<reference evidence="4 5" key="1">
    <citation type="journal article" date="2020" name="bioRxiv">
        <title>Sequence and annotation of 42 cannabis genomes reveals extensive copy number variation in cannabinoid synthesis and pathogen resistance genes.</title>
        <authorList>
            <person name="Mckernan K.J."/>
            <person name="Helbert Y."/>
            <person name="Kane L.T."/>
            <person name="Ebling H."/>
            <person name="Zhang L."/>
            <person name="Liu B."/>
            <person name="Eaton Z."/>
            <person name="Mclaughlin S."/>
            <person name="Kingan S."/>
            <person name="Baybayan P."/>
            <person name="Concepcion G."/>
            <person name="Jordan M."/>
            <person name="Riva A."/>
            <person name="Barbazuk W."/>
            <person name="Harkins T."/>
        </authorList>
    </citation>
    <scope>NUCLEOTIDE SEQUENCE [LARGE SCALE GENOMIC DNA]</scope>
    <source>
        <strain evidence="5">cv. Jamaican Lion 4</strain>
        <tissue evidence="4">Leaf</tissue>
    </source>
</reference>
<evidence type="ECO:0000313" key="5">
    <source>
        <dbReference type="Proteomes" id="UP000583929"/>
    </source>
</evidence>
<dbReference type="InterPro" id="IPR026960">
    <property type="entry name" value="RVT-Znf"/>
</dbReference>
<gene>
    <name evidence="4" type="ORF">G4B88_026491</name>
</gene>
<comment type="pathway">
    <text evidence="1">Protein modification; protein ubiquitination.</text>
</comment>
<feature type="region of interest" description="Disordered" evidence="2">
    <location>
        <begin position="163"/>
        <end position="185"/>
    </location>
</feature>
<dbReference type="Proteomes" id="UP000583929">
    <property type="component" value="Unassembled WGS sequence"/>
</dbReference>
<proteinExistence type="predicted"/>
<sequence length="456" mass="50907">MTVDKFQPSSASDVFSLWWKQFWGLKIPRKILHFAWRGYQEILPTRNGLFRRNIASSTSCQLCGFGGESNAHAIFWCPVAQGIWNLMEFSFLHEVKEEIDFKNVLLYASEVVDREAFAKFIICSWAIWTERNKITHGQQIRQPQFVVEWISSYYESILSMKEGPKKSSQANGRNREASAGSSTSAQEQRLYSNLMVDAAVLSTTSIVGLGAVTEEQDSPPPWEILNLISQFLDPKTLAMASCVSKSWSILMSSNNLWKPICQTQFSSSLSNLHNLTSVPYKRLYAISRAAVLRRQPPCKPRLSLKDLIFTVNVRRKNNKGEVFAAVSKPIGGGDGVFKFSVDVVNGEKSTFTEAEEAVEVVWNVVLEGWNGIFTMMDCEGKMGFLAGCEGWFSAELPLPACFSGIVGSGIVGDLKIGFGSGGRVEKVCVGILNVVNWRYVSVDDGLRYLDHFLLPI</sequence>
<comment type="subunit">
    <text evidence="1">Component of the SCF-type E3 ligase complex.</text>
</comment>
<feature type="domain" description="F-box" evidence="3">
    <location>
        <begin position="220"/>
        <end position="260"/>
    </location>
</feature>
<dbReference type="GO" id="GO:0005737">
    <property type="term" value="C:cytoplasm"/>
    <property type="evidence" value="ECO:0007669"/>
    <property type="project" value="TreeGrafter"/>
</dbReference>
<keyword evidence="5" id="KW-1185">Reference proteome</keyword>
<dbReference type="EMBL" id="JAATIQ010000086">
    <property type="protein sequence ID" value="KAF4385208.1"/>
    <property type="molecule type" value="Genomic_DNA"/>
</dbReference>
<dbReference type="GO" id="GO:0019005">
    <property type="term" value="C:SCF ubiquitin ligase complex"/>
    <property type="evidence" value="ECO:0007669"/>
    <property type="project" value="UniProtKB-UniRule"/>
</dbReference>
<dbReference type="GO" id="GO:0009740">
    <property type="term" value="P:gibberellic acid mediated signaling pathway"/>
    <property type="evidence" value="ECO:0007669"/>
    <property type="project" value="TreeGrafter"/>
</dbReference>
<evidence type="ECO:0000256" key="2">
    <source>
        <dbReference type="SAM" id="MobiDB-lite"/>
    </source>
</evidence>
<comment type="function">
    <text evidence="1">Acts as a component of a SCF E3 ubiquitin ligase complexes.</text>
</comment>
<dbReference type="InterPro" id="IPR001810">
    <property type="entry name" value="F-box_dom"/>
</dbReference>
<comment type="subcellular location">
    <subcellularLocation>
        <location evidence="1">Nucleus</location>
    </subcellularLocation>
</comment>
<accession>A0A7J6GR23</accession>
<dbReference type="PANTHER" id="PTHR12874:SF16">
    <property type="entry name" value="OS01G0800800 PROTEIN"/>
    <property type="match status" value="1"/>
</dbReference>
<comment type="caution">
    <text evidence="4">The sequence shown here is derived from an EMBL/GenBank/DDBJ whole genome shotgun (WGS) entry which is preliminary data.</text>
</comment>
<dbReference type="GO" id="GO:0031146">
    <property type="term" value="P:SCF-dependent proteasomal ubiquitin-dependent protein catabolic process"/>
    <property type="evidence" value="ECO:0007669"/>
    <property type="project" value="UniProtKB-UniRule"/>
</dbReference>
<name>A0A7J6GR23_CANSA</name>
<dbReference type="InterPro" id="IPR036047">
    <property type="entry name" value="F-box-like_dom_sf"/>
</dbReference>
<dbReference type="AlphaFoldDB" id="A0A7J6GR23"/>
<dbReference type="PANTHER" id="PTHR12874">
    <property type="entry name" value="F-BOX ONLY PROTEIN 48-RELATED"/>
    <property type="match status" value="1"/>
</dbReference>
<keyword evidence="1" id="KW-0539">Nucleus</keyword>
<dbReference type="SUPFAM" id="SSF81383">
    <property type="entry name" value="F-box domain"/>
    <property type="match status" value="1"/>
</dbReference>
<dbReference type="GO" id="GO:0016567">
    <property type="term" value="P:protein ubiquitination"/>
    <property type="evidence" value="ECO:0007669"/>
    <property type="project" value="UniProtKB-UniRule"/>
</dbReference>
<evidence type="ECO:0000256" key="1">
    <source>
        <dbReference type="RuleBase" id="RU369085"/>
    </source>
</evidence>
<protein>
    <recommendedName>
        <fullName evidence="1">F-box protein</fullName>
    </recommendedName>
</protein>
<dbReference type="SMART" id="SM00256">
    <property type="entry name" value="FBOX"/>
    <property type="match status" value="1"/>
</dbReference>
<dbReference type="GO" id="GO:0005634">
    <property type="term" value="C:nucleus"/>
    <property type="evidence" value="ECO:0007669"/>
    <property type="project" value="UniProtKB-SubCell"/>
</dbReference>
<dbReference type="Gene3D" id="1.20.1280.50">
    <property type="match status" value="1"/>
</dbReference>
<dbReference type="Pfam" id="PF13966">
    <property type="entry name" value="zf-RVT"/>
    <property type="match status" value="1"/>
</dbReference>
<evidence type="ECO:0000313" key="4">
    <source>
        <dbReference type="EMBL" id="KAF4385208.1"/>
    </source>
</evidence>
<organism evidence="4 5">
    <name type="scientific">Cannabis sativa</name>
    <name type="common">Hemp</name>
    <name type="synonym">Marijuana</name>
    <dbReference type="NCBI Taxonomy" id="3483"/>
    <lineage>
        <taxon>Eukaryota</taxon>
        <taxon>Viridiplantae</taxon>
        <taxon>Streptophyta</taxon>
        <taxon>Embryophyta</taxon>
        <taxon>Tracheophyta</taxon>
        <taxon>Spermatophyta</taxon>
        <taxon>Magnoliopsida</taxon>
        <taxon>eudicotyledons</taxon>
        <taxon>Gunneridae</taxon>
        <taxon>Pentapetalae</taxon>
        <taxon>rosids</taxon>
        <taxon>fabids</taxon>
        <taxon>Rosales</taxon>
        <taxon>Cannabaceae</taxon>
        <taxon>Cannabis</taxon>
    </lineage>
</organism>
<evidence type="ECO:0000259" key="3">
    <source>
        <dbReference type="SMART" id="SM00256"/>
    </source>
</evidence>
<keyword evidence="1" id="KW-0833">Ubl conjugation pathway</keyword>